<keyword evidence="2" id="KW-0808">Transferase</keyword>
<dbReference type="Pfam" id="PF08241">
    <property type="entry name" value="Methyltransf_11"/>
    <property type="match status" value="1"/>
</dbReference>
<dbReference type="Proteomes" id="UP000653156">
    <property type="component" value="Chromosome"/>
</dbReference>
<dbReference type="CDD" id="cd02440">
    <property type="entry name" value="AdoMet_MTases"/>
    <property type="match status" value="1"/>
</dbReference>
<dbReference type="PANTHER" id="PTHR43861:SF1">
    <property type="entry name" value="TRANS-ACONITATE 2-METHYLTRANSFERASE"/>
    <property type="match status" value="1"/>
</dbReference>
<dbReference type="InterPro" id="IPR029063">
    <property type="entry name" value="SAM-dependent_MTases_sf"/>
</dbReference>
<dbReference type="Gene3D" id="3.40.50.150">
    <property type="entry name" value="Vaccinia Virus protein VP39"/>
    <property type="match status" value="1"/>
</dbReference>
<dbReference type="PANTHER" id="PTHR43861">
    <property type="entry name" value="TRANS-ACONITATE 2-METHYLTRANSFERASE-RELATED"/>
    <property type="match status" value="1"/>
</dbReference>
<accession>A0A892ZJ16</accession>
<sequence>MPPSQHWQAAQYQYNAAFVAAYGTDVLAWLAPQPRERILDLGCGDGALTAQLAASGADVFGIDGSADMVAAAQARGLAAACMDAQQLDFHAEFDAVFSNAALHWMPNAAAVLAGVYRALKPGGRLVAEMGGADNVAAIHQALAEAATAHGFALRPVWYFPTQAEYSTLLQQAGLAPQRMVLFARPTPLPTGITGWLATFAAPLLAEMPPAVRVAVLQQAAAQLQEQLLQENGCLLADYVRLRFEAHKAA</sequence>
<organism evidence="2 3">
    <name type="scientific">Paralysiella testudinis</name>
    <dbReference type="NCBI Taxonomy" id="2809020"/>
    <lineage>
        <taxon>Bacteria</taxon>
        <taxon>Pseudomonadati</taxon>
        <taxon>Pseudomonadota</taxon>
        <taxon>Betaproteobacteria</taxon>
        <taxon>Neisseriales</taxon>
        <taxon>Neisseriaceae</taxon>
        <taxon>Paralysiella</taxon>
    </lineage>
</organism>
<evidence type="ECO:0000313" key="2">
    <source>
        <dbReference type="EMBL" id="QRQ82428.1"/>
    </source>
</evidence>
<keyword evidence="2" id="KW-0489">Methyltransferase</keyword>
<feature type="domain" description="Methyltransferase type 11" evidence="1">
    <location>
        <begin position="39"/>
        <end position="126"/>
    </location>
</feature>
<dbReference type="AlphaFoldDB" id="A0A892ZJ16"/>
<dbReference type="GO" id="GO:0008757">
    <property type="term" value="F:S-adenosylmethionine-dependent methyltransferase activity"/>
    <property type="evidence" value="ECO:0007669"/>
    <property type="project" value="InterPro"/>
</dbReference>
<dbReference type="InterPro" id="IPR013216">
    <property type="entry name" value="Methyltransf_11"/>
</dbReference>
<protein>
    <submittedName>
        <fullName evidence="2">Class I SAM-dependent methyltransferase</fullName>
    </submittedName>
</protein>
<name>A0A892ZJ16_9NEIS</name>
<evidence type="ECO:0000313" key="3">
    <source>
        <dbReference type="Proteomes" id="UP000653156"/>
    </source>
</evidence>
<dbReference type="GO" id="GO:0032259">
    <property type="term" value="P:methylation"/>
    <property type="evidence" value="ECO:0007669"/>
    <property type="project" value="UniProtKB-KW"/>
</dbReference>
<reference evidence="2" key="1">
    <citation type="submission" date="2021-02" db="EMBL/GenBank/DDBJ databases">
        <title>Neisseriaceae sp. 26B isolated from the cloaca of a Common Toad-headed Turtle (Mesoclemmys nasuta).</title>
        <authorList>
            <person name="Spergser J."/>
            <person name="Busse H.-J."/>
        </authorList>
    </citation>
    <scope>NUCLEOTIDE SEQUENCE</scope>
    <source>
        <strain evidence="2">26B</strain>
    </source>
</reference>
<keyword evidence="3" id="KW-1185">Reference proteome</keyword>
<gene>
    <name evidence="2" type="ORF">JQU52_03195</name>
</gene>
<proteinExistence type="predicted"/>
<dbReference type="RefSeq" id="WP_230339711.1">
    <property type="nucleotide sequence ID" value="NZ_CP069798.1"/>
</dbReference>
<dbReference type="EMBL" id="CP069798">
    <property type="protein sequence ID" value="QRQ82428.1"/>
    <property type="molecule type" value="Genomic_DNA"/>
</dbReference>
<dbReference type="KEGG" id="ptes:JQU52_03195"/>
<evidence type="ECO:0000259" key="1">
    <source>
        <dbReference type="Pfam" id="PF08241"/>
    </source>
</evidence>
<dbReference type="SUPFAM" id="SSF53335">
    <property type="entry name" value="S-adenosyl-L-methionine-dependent methyltransferases"/>
    <property type="match status" value="1"/>
</dbReference>